<organism evidence="2 3">
    <name type="scientific">Thioalkalicoccus limnaeus</name>
    <dbReference type="NCBI Taxonomy" id="120681"/>
    <lineage>
        <taxon>Bacteria</taxon>
        <taxon>Pseudomonadati</taxon>
        <taxon>Pseudomonadota</taxon>
        <taxon>Gammaproteobacteria</taxon>
        <taxon>Chromatiales</taxon>
        <taxon>Chromatiaceae</taxon>
        <taxon>Thioalkalicoccus</taxon>
    </lineage>
</organism>
<accession>A0ABV4BG49</accession>
<evidence type="ECO:0000259" key="1">
    <source>
        <dbReference type="Pfam" id="PF13501"/>
    </source>
</evidence>
<evidence type="ECO:0000313" key="3">
    <source>
        <dbReference type="Proteomes" id="UP001564408"/>
    </source>
</evidence>
<protein>
    <submittedName>
        <fullName evidence="2">Thiosulfate oxidation carrier protein SoxY</fullName>
    </submittedName>
</protein>
<evidence type="ECO:0000313" key="2">
    <source>
        <dbReference type="EMBL" id="MEY6432949.1"/>
    </source>
</evidence>
<sequence length="156" mass="16176">MMNERRRVLLKGAFLTGGTGLAMAIGLVAPKALLAAWPEKAFRSSDIVEALNNLLGASEYLESDAVSLNVPAIAENGAVVPVTLTSNLPNIRTLSIVVPTNPAPLVASVSIGPNGVGFVSTRIKMESTGDVLGIVESDGQLYMAREEVRVTVGGCG</sequence>
<dbReference type="Gene3D" id="2.60.40.2470">
    <property type="entry name" value="SoxY domain"/>
    <property type="match status" value="1"/>
</dbReference>
<dbReference type="RefSeq" id="WP_369667335.1">
    <property type="nucleotide sequence ID" value="NZ_JBDKXB010000013.1"/>
</dbReference>
<dbReference type="PIRSF" id="PIRSF010312">
    <property type="entry name" value="Sulphur_oxidation_SoxY"/>
    <property type="match status" value="1"/>
</dbReference>
<gene>
    <name evidence="2" type="primary">soxY</name>
    <name evidence="2" type="ORF">ABC977_11075</name>
</gene>
<proteinExistence type="predicted"/>
<name>A0ABV4BG49_9GAMM</name>
<reference evidence="2 3" key="1">
    <citation type="submission" date="2024-05" db="EMBL/GenBank/DDBJ databases">
        <title>Genome Sequence and Characterization of the New Strain Purple Sulfur Bacterium of Genus Thioalkalicoccus.</title>
        <authorList>
            <person name="Bryantseva I.A."/>
            <person name="Kyndt J.A."/>
            <person name="Imhoff J.F."/>
        </authorList>
    </citation>
    <scope>NUCLEOTIDE SEQUENCE [LARGE SCALE GENOMIC DNA]</scope>
    <source>
        <strain evidence="2 3">Um2</strain>
    </source>
</reference>
<keyword evidence="3" id="KW-1185">Reference proteome</keyword>
<dbReference type="InterPro" id="IPR038162">
    <property type="entry name" value="SoxY_sf"/>
</dbReference>
<dbReference type="Proteomes" id="UP001564408">
    <property type="component" value="Unassembled WGS sequence"/>
</dbReference>
<dbReference type="NCBIfam" id="TIGR04488">
    <property type="entry name" value="SoxY_true_GGCGG"/>
    <property type="match status" value="1"/>
</dbReference>
<dbReference type="Pfam" id="PF13501">
    <property type="entry name" value="SoxY"/>
    <property type="match status" value="1"/>
</dbReference>
<dbReference type="InterPro" id="IPR016568">
    <property type="entry name" value="Sulphur_oxidation_SoxY"/>
</dbReference>
<dbReference type="InterPro" id="IPR032711">
    <property type="entry name" value="SoxY"/>
</dbReference>
<dbReference type="EMBL" id="JBDKXB010000013">
    <property type="protein sequence ID" value="MEY6432949.1"/>
    <property type="molecule type" value="Genomic_DNA"/>
</dbReference>
<comment type="caution">
    <text evidence="2">The sequence shown here is derived from an EMBL/GenBank/DDBJ whole genome shotgun (WGS) entry which is preliminary data.</text>
</comment>
<feature type="domain" description="Ig-like SoxY" evidence="1">
    <location>
        <begin position="52"/>
        <end position="155"/>
    </location>
</feature>